<dbReference type="FunFam" id="3.30.1360.40:FF:000001">
    <property type="entry name" value="Ribosome-recycling factor"/>
    <property type="match status" value="1"/>
</dbReference>
<accession>A0A0G1MHN0</accession>
<evidence type="ECO:0000313" key="7">
    <source>
        <dbReference type="Proteomes" id="UP000033999"/>
    </source>
</evidence>
<keyword evidence="2 3" id="KW-0648">Protein biosynthesis</keyword>
<dbReference type="GO" id="GO:0005737">
    <property type="term" value="C:cytoplasm"/>
    <property type="evidence" value="ECO:0007669"/>
    <property type="project" value="UniProtKB-SubCell"/>
</dbReference>
<dbReference type="GO" id="GO:0043023">
    <property type="term" value="F:ribosomal large subunit binding"/>
    <property type="evidence" value="ECO:0007669"/>
    <property type="project" value="TreeGrafter"/>
</dbReference>
<dbReference type="InterPro" id="IPR036191">
    <property type="entry name" value="RRF_sf"/>
</dbReference>
<dbReference type="PATRIC" id="fig|1619041.3.peg.148"/>
<dbReference type="AlphaFoldDB" id="A0A0G1MHN0"/>
<evidence type="ECO:0000256" key="3">
    <source>
        <dbReference type="HAMAP-Rule" id="MF_00040"/>
    </source>
</evidence>
<keyword evidence="3" id="KW-0963">Cytoplasm</keyword>
<dbReference type="HAMAP" id="MF_00040">
    <property type="entry name" value="RRF"/>
    <property type="match status" value="1"/>
</dbReference>
<dbReference type="GO" id="GO:0006415">
    <property type="term" value="P:translational termination"/>
    <property type="evidence" value="ECO:0007669"/>
    <property type="project" value="UniProtKB-UniRule"/>
</dbReference>
<dbReference type="CDD" id="cd00520">
    <property type="entry name" value="RRF"/>
    <property type="match status" value="1"/>
</dbReference>
<evidence type="ECO:0000256" key="1">
    <source>
        <dbReference type="ARBA" id="ARBA00005912"/>
    </source>
</evidence>
<dbReference type="PANTHER" id="PTHR20982:SF3">
    <property type="entry name" value="MITOCHONDRIAL RIBOSOME RECYCLING FACTOR PSEUDO 1"/>
    <property type="match status" value="1"/>
</dbReference>
<comment type="similarity">
    <text evidence="1 3">Belongs to the RRF family.</text>
</comment>
<dbReference type="Pfam" id="PF01765">
    <property type="entry name" value="RRF"/>
    <property type="match status" value="1"/>
</dbReference>
<dbReference type="EMBL" id="LCKX01000004">
    <property type="protein sequence ID" value="KKU07881.1"/>
    <property type="molecule type" value="Genomic_DNA"/>
</dbReference>
<evidence type="ECO:0000259" key="5">
    <source>
        <dbReference type="Pfam" id="PF01765"/>
    </source>
</evidence>
<dbReference type="InterPro" id="IPR023584">
    <property type="entry name" value="Ribosome_recyc_fac_dom"/>
</dbReference>
<name>A0A0G1MHN0_9BACT</name>
<evidence type="ECO:0000256" key="4">
    <source>
        <dbReference type="SAM" id="Coils"/>
    </source>
</evidence>
<dbReference type="SUPFAM" id="SSF55194">
    <property type="entry name" value="Ribosome recycling factor, RRF"/>
    <property type="match status" value="1"/>
</dbReference>
<comment type="subcellular location">
    <subcellularLocation>
        <location evidence="3">Cytoplasm</location>
    </subcellularLocation>
</comment>
<protein>
    <recommendedName>
        <fullName evidence="3">Ribosome-recycling factor</fullName>
        <shortName evidence="3">RRF</shortName>
    </recommendedName>
    <alternativeName>
        <fullName evidence="3">Ribosome-releasing factor</fullName>
    </alternativeName>
</protein>
<evidence type="ECO:0000313" key="6">
    <source>
        <dbReference type="EMBL" id="KKU07881.1"/>
    </source>
</evidence>
<dbReference type="Gene3D" id="1.10.132.20">
    <property type="entry name" value="Ribosome-recycling factor"/>
    <property type="match status" value="1"/>
</dbReference>
<gene>
    <name evidence="3" type="primary">frr</name>
    <name evidence="6" type="ORF">UX10_C0004G0009</name>
</gene>
<organism evidence="6 7">
    <name type="scientific">Candidatus Magasanikbacteria bacterium GW2011_GWA2_45_39</name>
    <dbReference type="NCBI Taxonomy" id="1619041"/>
    <lineage>
        <taxon>Bacteria</taxon>
        <taxon>Candidatus Magasanikiibacteriota</taxon>
    </lineage>
</organism>
<comment type="caution">
    <text evidence="6">The sequence shown here is derived from an EMBL/GenBank/DDBJ whole genome shotgun (WGS) entry which is preliminary data.</text>
</comment>
<dbReference type="NCBIfam" id="TIGR00496">
    <property type="entry name" value="frr"/>
    <property type="match status" value="1"/>
</dbReference>
<feature type="domain" description="Ribosome recycling factor" evidence="5">
    <location>
        <begin position="18"/>
        <end position="181"/>
    </location>
</feature>
<sequence length="183" mass="20668">MLTLDQFKTGGEGSLTHLKEELSTLRTGRANAGILDGITFEAYGARMDLKSTASITVPDARTITIEPWDKTLLKEIEKAIQLANIGINPINDGTKIRLPLPPMTEESRKDLIKVVSQKQEQARISVRRARDEMKEKITAAEKEKTLTEDEKFRLHKELDELSKAYNDKIKAMGDEKEKEIMTI</sequence>
<evidence type="ECO:0000256" key="2">
    <source>
        <dbReference type="ARBA" id="ARBA00022917"/>
    </source>
</evidence>
<reference evidence="6 7" key="1">
    <citation type="journal article" date="2015" name="Nature">
        <title>rRNA introns, odd ribosomes, and small enigmatic genomes across a large radiation of phyla.</title>
        <authorList>
            <person name="Brown C.T."/>
            <person name="Hug L.A."/>
            <person name="Thomas B.C."/>
            <person name="Sharon I."/>
            <person name="Castelle C.J."/>
            <person name="Singh A."/>
            <person name="Wilkins M.J."/>
            <person name="Williams K.H."/>
            <person name="Banfield J.F."/>
        </authorList>
    </citation>
    <scope>NUCLEOTIDE SEQUENCE [LARGE SCALE GENOMIC DNA]</scope>
</reference>
<dbReference type="Proteomes" id="UP000033999">
    <property type="component" value="Unassembled WGS sequence"/>
</dbReference>
<feature type="coiled-coil region" evidence="4">
    <location>
        <begin position="123"/>
        <end position="150"/>
    </location>
</feature>
<proteinExistence type="inferred from homology"/>
<comment type="function">
    <text evidence="3">Responsible for the release of ribosomes from messenger RNA at the termination of protein biosynthesis. May increase the efficiency of translation by recycling ribosomes from one round of translation to another.</text>
</comment>
<dbReference type="InterPro" id="IPR002661">
    <property type="entry name" value="Ribosome_recyc_fac"/>
</dbReference>
<dbReference type="PANTHER" id="PTHR20982">
    <property type="entry name" value="RIBOSOME RECYCLING FACTOR"/>
    <property type="match status" value="1"/>
</dbReference>
<keyword evidence="4" id="KW-0175">Coiled coil</keyword>
<dbReference type="Gene3D" id="3.30.1360.40">
    <property type="match status" value="1"/>
</dbReference>